<comment type="caution">
    <text evidence="1">The sequence shown here is derived from an EMBL/GenBank/DDBJ whole genome shotgun (WGS) entry which is preliminary data.</text>
</comment>
<reference evidence="1" key="1">
    <citation type="submission" date="2021-02" db="EMBL/GenBank/DDBJ databases">
        <authorList>
            <person name="Nowell W R."/>
        </authorList>
    </citation>
    <scope>NUCLEOTIDE SEQUENCE</scope>
</reference>
<dbReference type="EMBL" id="CAJNOM010000069">
    <property type="protein sequence ID" value="CAF0972524.1"/>
    <property type="molecule type" value="Genomic_DNA"/>
</dbReference>
<organism evidence="1 4">
    <name type="scientific">Adineta steineri</name>
    <dbReference type="NCBI Taxonomy" id="433720"/>
    <lineage>
        <taxon>Eukaryota</taxon>
        <taxon>Metazoa</taxon>
        <taxon>Spiralia</taxon>
        <taxon>Gnathifera</taxon>
        <taxon>Rotifera</taxon>
        <taxon>Eurotatoria</taxon>
        <taxon>Bdelloidea</taxon>
        <taxon>Adinetida</taxon>
        <taxon>Adinetidae</taxon>
        <taxon>Adineta</taxon>
    </lineage>
</organism>
<evidence type="ECO:0000313" key="2">
    <source>
        <dbReference type="EMBL" id="CAF0972524.1"/>
    </source>
</evidence>
<dbReference type="EMBL" id="CAJNOI010000005">
    <property type="protein sequence ID" value="CAF0744084.1"/>
    <property type="molecule type" value="Genomic_DNA"/>
</dbReference>
<dbReference type="OrthoDB" id="9995620at2759"/>
<protein>
    <submittedName>
        <fullName evidence="1">Uncharacterized protein</fullName>
    </submittedName>
</protein>
<evidence type="ECO:0000313" key="1">
    <source>
        <dbReference type="EMBL" id="CAF0744084.1"/>
    </source>
</evidence>
<sequence>MKDTHDFHLQIYEASLETCLQMFVDEDRDAHGRLIEMKNILLNIDDQYELICKRLKLYFYAKDIEAFYGRIGETTPTVIENMNLSDITDVQFHQILQHRRGCSTYKKTSDPV</sequence>
<proteinExistence type="predicted"/>
<evidence type="ECO:0000313" key="3">
    <source>
        <dbReference type="Proteomes" id="UP000663832"/>
    </source>
</evidence>
<name>A0A813NS24_9BILA</name>
<gene>
    <name evidence="1" type="ORF">BJG266_LOCUS2028</name>
    <name evidence="2" type="ORF">QVE165_LOCUS13410</name>
</gene>
<evidence type="ECO:0000313" key="4">
    <source>
        <dbReference type="Proteomes" id="UP000663877"/>
    </source>
</evidence>
<dbReference type="Proteomes" id="UP000663877">
    <property type="component" value="Unassembled WGS sequence"/>
</dbReference>
<dbReference type="Proteomes" id="UP000663832">
    <property type="component" value="Unassembled WGS sequence"/>
</dbReference>
<accession>A0A813NS24</accession>
<dbReference type="AlphaFoldDB" id="A0A813NS24"/>
<keyword evidence="3" id="KW-1185">Reference proteome</keyword>